<gene>
    <name evidence="1" type="ORF">AVDCRST_MAG39-2686</name>
</gene>
<organism evidence="1">
    <name type="scientific">uncultured Sphingomonadaceae bacterium</name>
    <dbReference type="NCBI Taxonomy" id="169976"/>
    <lineage>
        <taxon>Bacteria</taxon>
        <taxon>Pseudomonadati</taxon>
        <taxon>Pseudomonadota</taxon>
        <taxon>Alphaproteobacteria</taxon>
        <taxon>Sphingomonadales</taxon>
        <taxon>Sphingomonadaceae</taxon>
        <taxon>environmental samples</taxon>
    </lineage>
</organism>
<proteinExistence type="predicted"/>
<name>A0A6J4TIT5_9SPHN</name>
<evidence type="ECO:0000313" key="1">
    <source>
        <dbReference type="EMBL" id="CAA9523581.1"/>
    </source>
</evidence>
<dbReference type="Pfam" id="PF11017">
    <property type="entry name" value="DUF2855"/>
    <property type="match status" value="1"/>
</dbReference>
<dbReference type="AlphaFoldDB" id="A0A6J4TIT5"/>
<protein>
    <recommendedName>
        <fullName evidence="2">Bll1370 protein</fullName>
    </recommendedName>
</protein>
<reference evidence="1" key="1">
    <citation type="submission" date="2020-02" db="EMBL/GenBank/DDBJ databases">
        <authorList>
            <person name="Meier V. D."/>
        </authorList>
    </citation>
    <scope>NUCLEOTIDE SEQUENCE</scope>
    <source>
        <strain evidence="1">AVDCRST_MAG39</strain>
    </source>
</reference>
<accession>A0A6J4TIT5</accession>
<evidence type="ECO:0008006" key="2">
    <source>
        <dbReference type="Google" id="ProtNLM"/>
    </source>
</evidence>
<dbReference type="EMBL" id="CADCVW010000109">
    <property type="protein sequence ID" value="CAA9523581.1"/>
    <property type="molecule type" value="Genomic_DNA"/>
</dbReference>
<sequence length="352" mass="38014">MENWDFLVDKADLSRTELRPIPAPDAIELALGEALLAVERFSFTANNITYGVVGDQLGYWRFFPAFEGWGRIPVWGFARVLRSNAEGVAEGLRLYGYLPMSTHFVTGVRTSGGGYADASAHRAGLPAAYNRYVDAPETARDDHVALLKPLFTTSFLLDDLLEEAAPDATAIISSASSKTALGLASMIAQRGAKAVALTSDRNVAFVEGLGLYGQVVRYDDAARLDIDGPVAFVDVAGDAGVREAVHRRFGDRLVHSAVVGATHHEARAPATEEPLPGPKPAFFFAPDRLAKRSADWGASAFNDRVRDAMTRFIEESDWLRIERHRGPEALADVYASALSGTASSDVGHIVLP</sequence>
<dbReference type="InterPro" id="IPR021276">
    <property type="entry name" value="DUF2855"/>
</dbReference>